<dbReference type="RefSeq" id="WP_307324943.1">
    <property type="nucleotide sequence ID" value="NZ_JAUSUG010000007.1"/>
</dbReference>
<evidence type="ECO:0000313" key="8">
    <source>
        <dbReference type="Proteomes" id="UP001230005"/>
    </source>
</evidence>
<comment type="similarity">
    <text evidence="1">Belongs to the GMC oxidoreductase family.</text>
</comment>
<evidence type="ECO:0000256" key="2">
    <source>
        <dbReference type="ARBA" id="ARBA00022630"/>
    </source>
</evidence>
<protein>
    <submittedName>
        <fullName evidence="7">Gluconate 2-dehydrogenase alpha chain</fullName>
        <ecNumber evidence="7">1.1.99.3</ecNumber>
    </submittedName>
</protein>
<dbReference type="GO" id="GO:0033717">
    <property type="term" value="F:gluconate 2-dehydrogenase (acceptor) activity"/>
    <property type="evidence" value="ECO:0007669"/>
    <property type="project" value="UniProtKB-EC"/>
</dbReference>
<keyword evidence="4 7" id="KW-0560">Oxidoreductase</keyword>
<evidence type="ECO:0000313" key="7">
    <source>
        <dbReference type="EMBL" id="MDQ0254665.1"/>
    </source>
</evidence>
<gene>
    <name evidence="7" type="ORF">J2S74_002044</name>
</gene>
<evidence type="ECO:0000256" key="4">
    <source>
        <dbReference type="ARBA" id="ARBA00023002"/>
    </source>
</evidence>
<feature type="domain" description="Glucose-methanol-choline oxidoreductase C-terminal" evidence="6">
    <location>
        <begin position="432"/>
        <end position="546"/>
    </location>
</feature>
<organism evidence="7 8">
    <name type="scientific">Evansella vedderi</name>
    <dbReference type="NCBI Taxonomy" id="38282"/>
    <lineage>
        <taxon>Bacteria</taxon>
        <taxon>Bacillati</taxon>
        <taxon>Bacillota</taxon>
        <taxon>Bacilli</taxon>
        <taxon>Bacillales</taxon>
        <taxon>Bacillaceae</taxon>
        <taxon>Evansella</taxon>
    </lineage>
</organism>
<comment type="caution">
    <text evidence="7">The sequence shown here is derived from an EMBL/GenBank/DDBJ whole genome shotgun (WGS) entry which is preliminary data.</text>
</comment>
<evidence type="ECO:0000256" key="3">
    <source>
        <dbReference type="ARBA" id="ARBA00022827"/>
    </source>
</evidence>
<keyword evidence="2" id="KW-0285">Flavoprotein</keyword>
<keyword evidence="3" id="KW-0274">FAD</keyword>
<feature type="domain" description="Glucose-methanol-choline oxidoreductase N-terminal" evidence="5">
    <location>
        <begin position="178"/>
        <end position="320"/>
    </location>
</feature>
<dbReference type="InterPro" id="IPR036188">
    <property type="entry name" value="FAD/NAD-bd_sf"/>
</dbReference>
<dbReference type="EC" id="1.1.99.3" evidence="7"/>
<reference evidence="7 8" key="1">
    <citation type="submission" date="2023-07" db="EMBL/GenBank/DDBJ databases">
        <title>Genomic Encyclopedia of Type Strains, Phase IV (KMG-IV): sequencing the most valuable type-strain genomes for metagenomic binning, comparative biology and taxonomic classification.</title>
        <authorList>
            <person name="Goeker M."/>
        </authorList>
    </citation>
    <scope>NUCLEOTIDE SEQUENCE [LARGE SCALE GENOMIC DNA]</scope>
    <source>
        <strain evidence="7 8">DSM 9768</strain>
    </source>
</reference>
<dbReference type="Gene3D" id="3.50.50.60">
    <property type="entry name" value="FAD/NAD(P)-binding domain"/>
    <property type="match status" value="2"/>
</dbReference>
<accession>A0ABT9ZX05</accession>
<evidence type="ECO:0000259" key="5">
    <source>
        <dbReference type="Pfam" id="PF00732"/>
    </source>
</evidence>
<dbReference type="Pfam" id="PF00732">
    <property type="entry name" value="GMC_oxred_N"/>
    <property type="match status" value="1"/>
</dbReference>
<dbReference type="Proteomes" id="UP001230005">
    <property type="component" value="Unassembled WGS sequence"/>
</dbReference>
<dbReference type="InterPro" id="IPR000172">
    <property type="entry name" value="GMC_OxRdtase_N"/>
</dbReference>
<dbReference type="InterPro" id="IPR007867">
    <property type="entry name" value="GMC_OxRtase_C"/>
</dbReference>
<dbReference type="PANTHER" id="PTHR46056:SF12">
    <property type="entry name" value="LONG-CHAIN-ALCOHOL OXIDASE"/>
    <property type="match status" value="1"/>
</dbReference>
<sequence length="564" mass="62690">MGTIIYSEDSNFDADVVIVGCGCAGGILSRELSDAGLHVIALERGPNITSEEYSMDELKFPIRNKVLWGPQDEPRYTWRPNAETEAERVVTGWSGWGPGGDHLHWGAQSWRFQPATFKAKTVFGQVENGAMIDWPITYEDLEPYYQRFEERIGISGDHTKDPNHPPRSGSYPMPPTVPGFATRHFVKAAEALGYKPFPVPGAINSIDYDGRFACGYCGFCQGFGCTVEAKGDVGLTEIRKARINPNFELRTKCRVFEVTVDDNGNAKGVKYLDENKQVVHVTGKMVIIAANYLESTHLMLISKSPQFPNGIANNHGQVGRYFHMRDITQLIGLFKEPMNAFIGPTPRWAVNHFADDNFSPKEYGEDFVMGGNITGADPYGLAGQPIEFSEAPTPVGVPNWGPAYRDFISKAFTHHYTTRIYMTEPPQKDKFIDLDPEVIDSDGIPVPRVTFDWHPQTTKQHAFLRKRAYEILEEAGAEKIWGGELGEPWILNSHSGGSTRMGNNPDESVVNRYCQTHEVSNLFVVGSSCFPTIGAYNPAETVGALAYWVAEFIKKEVGKGEVKA</sequence>
<proteinExistence type="inferred from homology"/>
<keyword evidence="8" id="KW-1185">Reference proteome</keyword>
<evidence type="ECO:0000259" key="6">
    <source>
        <dbReference type="Pfam" id="PF05199"/>
    </source>
</evidence>
<dbReference type="SUPFAM" id="SSF51905">
    <property type="entry name" value="FAD/NAD(P)-binding domain"/>
    <property type="match status" value="1"/>
</dbReference>
<dbReference type="PANTHER" id="PTHR46056">
    <property type="entry name" value="LONG-CHAIN-ALCOHOL OXIDASE"/>
    <property type="match status" value="1"/>
</dbReference>
<dbReference type="EMBL" id="JAUSUG010000007">
    <property type="protein sequence ID" value="MDQ0254665.1"/>
    <property type="molecule type" value="Genomic_DNA"/>
</dbReference>
<evidence type="ECO:0000256" key="1">
    <source>
        <dbReference type="ARBA" id="ARBA00010790"/>
    </source>
</evidence>
<dbReference type="Pfam" id="PF05199">
    <property type="entry name" value="GMC_oxred_C"/>
    <property type="match status" value="1"/>
</dbReference>
<name>A0ABT9ZX05_9BACI</name>